<evidence type="ECO:0000259" key="3">
    <source>
        <dbReference type="Pfam" id="PF00391"/>
    </source>
</evidence>
<dbReference type="PANTHER" id="PTHR43615:SF1">
    <property type="entry name" value="PPDK_N DOMAIN-CONTAINING PROTEIN"/>
    <property type="match status" value="1"/>
</dbReference>
<dbReference type="GO" id="GO:0016772">
    <property type="term" value="F:transferase activity, transferring phosphorus-containing groups"/>
    <property type="evidence" value="ECO:0007669"/>
    <property type="project" value="InterPro"/>
</dbReference>
<feature type="region of interest" description="Disordered" evidence="1">
    <location>
        <begin position="458"/>
        <end position="486"/>
    </location>
</feature>
<accession>A0A7J9UV99</accession>
<dbReference type="InterPro" id="IPR008279">
    <property type="entry name" value="PEP-util_enz_mobile_dom"/>
</dbReference>
<dbReference type="Proteomes" id="UP000429644">
    <property type="component" value="Unassembled WGS sequence"/>
</dbReference>
<proteinExistence type="predicted"/>
<feature type="domain" description="PEP-utilising enzyme mobile" evidence="3">
    <location>
        <begin position="506"/>
        <end position="576"/>
    </location>
</feature>
<gene>
    <name evidence="4" type="ORF">GB882_07595</name>
</gene>
<dbReference type="InterPro" id="IPR036637">
    <property type="entry name" value="Phosphohistidine_dom_sf"/>
</dbReference>
<dbReference type="SUPFAM" id="SSF52009">
    <property type="entry name" value="Phosphohistidine domain"/>
    <property type="match status" value="1"/>
</dbReference>
<dbReference type="Gene3D" id="3.50.30.10">
    <property type="entry name" value="Phosphohistidine domain"/>
    <property type="match status" value="1"/>
</dbReference>
<feature type="transmembrane region" description="Helical" evidence="2">
    <location>
        <begin position="188"/>
        <end position="209"/>
    </location>
</feature>
<feature type="compositionally biased region" description="Polar residues" evidence="1">
    <location>
        <begin position="465"/>
        <end position="479"/>
    </location>
</feature>
<sequence>MDDMADKWITDWEPSTRFVHYTRSNVGEVSPDPSTPLGWTFAWEGAFAPGWADGTIGTGAVFPHEVEGEHPPVLGHFGGRLYINLSASRMQAVRSDRMTVKDFDRAFFGSHPDVPEYVPHPDDDQPELTKKMNEHMARIMTLSEWPGLAEERAKIDAIRANRPDFSSLSNQELVDHARTLLPPMRTMFGLHVLLTFAGAVPMAVLGAVGDAIGDPSIAMRVLGHVGDVDSEAHNIELWEMSRFLRSSPVLTDAFDRGTDDLLVRLRASDSPDAEAFLRRLDAFLFDFGSRGTNEWELASESWEIAPTLVLKYLVSLRRQPDDSAVSGRKAESEANRDETLAAVRAQLQSSPELLAQFELGVATSRIIAWRERTKTSGTKVTNEARVVFRELGRRAVADGHLDDWRLIYMLLASELDDFASDPAKFEATLKKRKAGYDELFDLEPPFIIANGNVPPLSQWKRKSDSTSTPTGTSQRVTQMVGTPGSSGVVTGTARVLHDPYEADHLEPGGIIVARVTDPAWTPLFMLAGGVVMDEGGQASHAVIVSRELGIPCAVAVTDATLHIPDGSTVTVDGGTGTVTVH</sequence>
<name>A0A7J9UV99_9MICO</name>
<keyword evidence="2" id="KW-0472">Membrane</keyword>
<evidence type="ECO:0000256" key="1">
    <source>
        <dbReference type="SAM" id="MobiDB-lite"/>
    </source>
</evidence>
<dbReference type="AlphaFoldDB" id="A0A7J9UV99"/>
<reference evidence="4 5" key="1">
    <citation type="submission" date="2019-10" db="EMBL/GenBank/DDBJ databases">
        <title>Georgenia wutianyii sp. nov. and Georgenia yuyongxinii sp. nov. isolated from plateau pika (Ochotona curzoniae) in the Qinghai-Tibet plateau of China.</title>
        <authorList>
            <person name="Tian Z."/>
        </authorList>
    </citation>
    <scope>NUCLEOTIDE SEQUENCE [LARGE SCALE GENOMIC DNA]</scope>
    <source>
        <strain evidence="4 5">JCM 15130</strain>
    </source>
</reference>
<evidence type="ECO:0000256" key="2">
    <source>
        <dbReference type="SAM" id="Phobius"/>
    </source>
</evidence>
<dbReference type="Pfam" id="PF00391">
    <property type="entry name" value="PEP-utilizers"/>
    <property type="match status" value="1"/>
</dbReference>
<comment type="caution">
    <text evidence="4">The sequence shown here is derived from an EMBL/GenBank/DDBJ whole genome shotgun (WGS) entry which is preliminary data.</text>
</comment>
<keyword evidence="5" id="KW-1185">Reference proteome</keyword>
<dbReference type="OrthoDB" id="9765468at2"/>
<keyword evidence="2" id="KW-0812">Transmembrane</keyword>
<evidence type="ECO:0000313" key="4">
    <source>
        <dbReference type="EMBL" id="MPV88528.1"/>
    </source>
</evidence>
<dbReference type="RefSeq" id="WP_152231186.1">
    <property type="nucleotide sequence ID" value="NZ_BAAAOT010000037.1"/>
</dbReference>
<keyword evidence="2" id="KW-1133">Transmembrane helix</keyword>
<protein>
    <recommendedName>
        <fullName evidence="3">PEP-utilising enzyme mobile domain-containing protein</fullName>
    </recommendedName>
</protein>
<dbReference type="PANTHER" id="PTHR43615">
    <property type="entry name" value="PHOSPHOENOLPYRUVATE SYNTHASE-RELATED"/>
    <property type="match status" value="1"/>
</dbReference>
<dbReference type="EMBL" id="WHPD01001650">
    <property type="protein sequence ID" value="MPV88528.1"/>
    <property type="molecule type" value="Genomic_DNA"/>
</dbReference>
<organism evidence="4 5">
    <name type="scientific">Georgenia ruanii</name>
    <dbReference type="NCBI Taxonomy" id="348442"/>
    <lineage>
        <taxon>Bacteria</taxon>
        <taxon>Bacillati</taxon>
        <taxon>Actinomycetota</taxon>
        <taxon>Actinomycetes</taxon>
        <taxon>Micrococcales</taxon>
        <taxon>Bogoriellaceae</taxon>
        <taxon>Georgenia</taxon>
    </lineage>
</organism>
<evidence type="ECO:0000313" key="5">
    <source>
        <dbReference type="Proteomes" id="UP000429644"/>
    </source>
</evidence>
<dbReference type="InterPro" id="IPR051549">
    <property type="entry name" value="PEP_Utilizing_Enz"/>
</dbReference>